<dbReference type="OrthoDB" id="10264544at2759"/>
<dbReference type="GO" id="GO:0046540">
    <property type="term" value="C:U4/U6 x U5 tri-snRNP complex"/>
    <property type="evidence" value="ECO:0007669"/>
    <property type="project" value="InterPro"/>
</dbReference>
<protein>
    <recommendedName>
        <fullName evidence="1">Small nuclear ribonucleoprotein Prp3 C-terminal domain-containing protein</fullName>
    </recommendedName>
</protein>
<sequence>MSAALPPPTSINDLSRLKTRFKVDVNAQENRLTSCVVISEGISAVIVEGGSKSVKRFSVHECITEATARKVFADAGVGHYWDLAVNFTDDEF</sequence>
<gene>
    <name evidence="2" type="ORF">J1N35_043633</name>
</gene>
<name>A0A9D3ZF79_9ROSI</name>
<organism evidence="2 3">
    <name type="scientific">Gossypium stocksii</name>
    <dbReference type="NCBI Taxonomy" id="47602"/>
    <lineage>
        <taxon>Eukaryota</taxon>
        <taxon>Viridiplantae</taxon>
        <taxon>Streptophyta</taxon>
        <taxon>Embryophyta</taxon>
        <taxon>Tracheophyta</taxon>
        <taxon>Spermatophyta</taxon>
        <taxon>Magnoliopsida</taxon>
        <taxon>eudicotyledons</taxon>
        <taxon>Gunneridae</taxon>
        <taxon>Pentapetalae</taxon>
        <taxon>rosids</taxon>
        <taxon>malvids</taxon>
        <taxon>Malvales</taxon>
        <taxon>Malvaceae</taxon>
        <taxon>Malvoideae</taxon>
        <taxon>Gossypium</taxon>
    </lineage>
</organism>
<keyword evidence="3" id="KW-1185">Reference proteome</keyword>
<dbReference type="Proteomes" id="UP000828251">
    <property type="component" value="Unassembled WGS sequence"/>
</dbReference>
<evidence type="ECO:0000313" key="2">
    <source>
        <dbReference type="EMBL" id="KAH1031459.1"/>
    </source>
</evidence>
<dbReference type="AlphaFoldDB" id="A0A9D3ZF79"/>
<proteinExistence type="predicted"/>
<dbReference type="Pfam" id="PF06544">
    <property type="entry name" value="Prp3_C"/>
    <property type="match status" value="1"/>
</dbReference>
<evidence type="ECO:0000259" key="1">
    <source>
        <dbReference type="Pfam" id="PF06544"/>
    </source>
</evidence>
<dbReference type="PANTHER" id="PTHR14212:SF0">
    <property type="entry name" value="U4_U6 SMALL NUCLEAR RIBONUCLEOPROTEIN PRP3"/>
    <property type="match status" value="1"/>
</dbReference>
<accession>A0A9D3ZF79</accession>
<dbReference type="InterPro" id="IPR010541">
    <property type="entry name" value="Prp3_C"/>
</dbReference>
<feature type="domain" description="Small nuclear ribonucleoprotein Prp3 C-terminal" evidence="1">
    <location>
        <begin position="11"/>
        <end position="57"/>
    </location>
</feature>
<dbReference type="GO" id="GO:0000398">
    <property type="term" value="P:mRNA splicing, via spliceosome"/>
    <property type="evidence" value="ECO:0007669"/>
    <property type="project" value="InterPro"/>
</dbReference>
<dbReference type="InterPro" id="IPR027104">
    <property type="entry name" value="Prp3"/>
</dbReference>
<evidence type="ECO:0000313" key="3">
    <source>
        <dbReference type="Proteomes" id="UP000828251"/>
    </source>
</evidence>
<dbReference type="EMBL" id="JAIQCV010000013">
    <property type="protein sequence ID" value="KAH1031459.1"/>
    <property type="molecule type" value="Genomic_DNA"/>
</dbReference>
<dbReference type="PANTHER" id="PTHR14212">
    <property type="entry name" value="U4/U6-ASSOCIATED RNA SPLICING FACTOR-RELATED"/>
    <property type="match status" value="1"/>
</dbReference>
<comment type="caution">
    <text evidence="2">The sequence shown here is derived from an EMBL/GenBank/DDBJ whole genome shotgun (WGS) entry which is preliminary data.</text>
</comment>
<reference evidence="2 3" key="1">
    <citation type="journal article" date="2021" name="Plant Biotechnol. J.">
        <title>Multi-omics assisted identification of the key and species-specific regulatory components of drought-tolerant mechanisms in Gossypium stocksii.</title>
        <authorList>
            <person name="Yu D."/>
            <person name="Ke L."/>
            <person name="Zhang D."/>
            <person name="Wu Y."/>
            <person name="Sun Y."/>
            <person name="Mei J."/>
            <person name="Sun J."/>
            <person name="Sun Y."/>
        </authorList>
    </citation>
    <scope>NUCLEOTIDE SEQUENCE [LARGE SCALE GENOMIC DNA]</scope>
    <source>
        <strain evidence="3">cv. E1</strain>
        <tissue evidence="2">Leaf</tissue>
    </source>
</reference>